<reference evidence="1" key="1">
    <citation type="submission" date="2023-03" db="EMBL/GenBank/DDBJ databases">
        <title>Massive genome expansion in bonnet fungi (Mycena s.s.) driven by repeated elements and novel gene families across ecological guilds.</title>
        <authorList>
            <consortium name="Lawrence Berkeley National Laboratory"/>
            <person name="Harder C.B."/>
            <person name="Miyauchi S."/>
            <person name="Viragh M."/>
            <person name="Kuo A."/>
            <person name="Thoen E."/>
            <person name="Andreopoulos B."/>
            <person name="Lu D."/>
            <person name="Skrede I."/>
            <person name="Drula E."/>
            <person name="Henrissat B."/>
            <person name="Morin E."/>
            <person name="Kohler A."/>
            <person name="Barry K."/>
            <person name="LaButti K."/>
            <person name="Morin E."/>
            <person name="Salamov A."/>
            <person name="Lipzen A."/>
            <person name="Mereny Z."/>
            <person name="Hegedus B."/>
            <person name="Baldrian P."/>
            <person name="Stursova M."/>
            <person name="Weitz H."/>
            <person name="Taylor A."/>
            <person name="Grigoriev I.V."/>
            <person name="Nagy L.G."/>
            <person name="Martin F."/>
            <person name="Kauserud H."/>
        </authorList>
    </citation>
    <scope>NUCLEOTIDE SEQUENCE</scope>
    <source>
        <strain evidence="1">CBHHK067</strain>
    </source>
</reference>
<dbReference type="Proteomes" id="UP001221757">
    <property type="component" value="Unassembled WGS sequence"/>
</dbReference>
<accession>A0AAD7DYW4</accession>
<dbReference type="AlphaFoldDB" id="A0AAD7DYW4"/>
<keyword evidence="2" id="KW-1185">Reference proteome</keyword>
<proteinExistence type="predicted"/>
<organism evidence="1 2">
    <name type="scientific">Mycena rosella</name>
    <name type="common">Pink bonnet</name>
    <name type="synonym">Agaricus rosellus</name>
    <dbReference type="NCBI Taxonomy" id="1033263"/>
    <lineage>
        <taxon>Eukaryota</taxon>
        <taxon>Fungi</taxon>
        <taxon>Dikarya</taxon>
        <taxon>Basidiomycota</taxon>
        <taxon>Agaricomycotina</taxon>
        <taxon>Agaricomycetes</taxon>
        <taxon>Agaricomycetidae</taxon>
        <taxon>Agaricales</taxon>
        <taxon>Marasmiineae</taxon>
        <taxon>Mycenaceae</taxon>
        <taxon>Mycena</taxon>
    </lineage>
</organism>
<dbReference type="EMBL" id="JARKIE010000013">
    <property type="protein sequence ID" value="KAJ7702979.1"/>
    <property type="molecule type" value="Genomic_DNA"/>
</dbReference>
<gene>
    <name evidence="1" type="ORF">B0H17DRAFT_1041064</name>
</gene>
<evidence type="ECO:0000313" key="2">
    <source>
        <dbReference type="Proteomes" id="UP001221757"/>
    </source>
</evidence>
<sequence length="213" mass="24898">MRTGKFRATYSARSVPPWPSNIARKFHWRPRTCHCSTATRSSPIRFCLGWKLTMWAPHGATFEVHISRNLWRTSRDSILRVLVSGKTSMLDPHCFHLQLVSTSQIMICDSFRNMMGVEATLLTVRRARLVFKATLVRVIWSEDYQKDLVLIAEAGKDEGLWGQVCDDESNIQRVKHWHCVVNVKARRRRKKAWRELNLKECIVSNTTRRNLNY</sequence>
<evidence type="ECO:0000313" key="1">
    <source>
        <dbReference type="EMBL" id="KAJ7702979.1"/>
    </source>
</evidence>
<comment type="caution">
    <text evidence="1">The sequence shown here is derived from an EMBL/GenBank/DDBJ whole genome shotgun (WGS) entry which is preliminary data.</text>
</comment>
<name>A0AAD7DYW4_MYCRO</name>
<protein>
    <submittedName>
        <fullName evidence="1">Uncharacterized protein</fullName>
    </submittedName>
</protein>